<feature type="transmembrane region" description="Helical" evidence="1">
    <location>
        <begin position="329"/>
        <end position="349"/>
    </location>
</feature>
<dbReference type="Gene3D" id="1.20.1250.20">
    <property type="entry name" value="MFS general substrate transporter like domains"/>
    <property type="match status" value="2"/>
</dbReference>
<protein>
    <recommendedName>
        <fullName evidence="4">MFS transporter</fullName>
    </recommendedName>
</protein>
<evidence type="ECO:0000256" key="1">
    <source>
        <dbReference type="SAM" id="Phobius"/>
    </source>
</evidence>
<dbReference type="InterPro" id="IPR052528">
    <property type="entry name" value="Sugar_transport-like"/>
</dbReference>
<feature type="transmembrane region" description="Helical" evidence="1">
    <location>
        <begin position="122"/>
        <end position="141"/>
    </location>
</feature>
<dbReference type="EMBL" id="CP119075">
    <property type="protein sequence ID" value="WED63039.1"/>
    <property type="molecule type" value="Genomic_DNA"/>
</dbReference>
<feature type="transmembrane region" description="Helical" evidence="1">
    <location>
        <begin position="88"/>
        <end position="110"/>
    </location>
</feature>
<evidence type="ECO:0008006" key="4">
    <source>
        <dbReference type="Google" id="ProtNLM"/>
    </source>
</evidence>
<evidence type="ECO:0000313" key="2">
    <source>
        <dbReference type="EMBL" id="WED63039.1"/>
    </source>
</evidence>
<feature type="transmembrane region" description="Helical" evidence="1">
    <location>
        <begin position="269"/>
        <end position="287"/>
    </location>
</feature>
<dbReference type="InterPro" id="IPR036259">
    <property type="entry name" value="MFS_trans_sf"/>
</dbReference>
<sequence length="474" mass="51660">MISRLIPTEKSDPELAPFRPGLLFGFFNAMTWQIGIGTPMVLFAEELGASSLQVGLAYSFVFILTPIQILATALLPKFGYKKVMLGGWAARSLFLIVPVWLAIAAAHSGVKPWMAPALVGSVFWFCFFRTIGAAAIMPWLYSILPPKARGRYFASDQFISGFAGVGTLLACVALFAQLPIFVALLIQYGIALAGSYLSFMSLRRLPDAPNPEPIGLGRVFRDTPRYMFRPSRFRQFLWLAVGYAVVSTPIPPFLAYYLKVGPALSAGQIMGFEVLRYAGVIAAAAFIKRRISQHGARPFFLLAMILYVMVAAFWWAFIHREWTMLGGVYVAYFGLGLAAACWTISNLNYLAQVIEDDNRALMIAVQGAVTACVGGLSPILWGMALKSQNAAGGPAIDSTMFQVFFGVVIVGVVVLSSLVGRLPEDETQPAKSLVIGNAIFRPFRAATYLVSLVDLRELEKNPPGPEAEPSKGSR</sequence>
<gene>
    <name evidence="2" type="ORF">PXH66_11910</name>
</gene>
<name>A0AAE9ZU02_9BACT</name>
<accession>A0AAE9ZU02</accession>
<dbReference type="SUPFAM" id="SSF103473">
    <property type="entry name" value="MFS general substrate transporter"/>
    <property type="match status" value="1"/>
</dbReference>
<dbReference type="KEGG" id="slom:PXH66_11910"/>
<organism evidence="2 3">
    <name type="scientific">Synoicihabitans lomoniglobus</name>
    <dbReference type="NCBI Taxonomy" id="2909285"/>
    <lineage>
        <taxon>Bacteria</taxon>
        <taxon>Pseudomonadati</taxon>
        <taxon>Verrucomicrobiota</taxon>
        <taxon>Opitutia</taxon>
        <taxon>Opitutales</taxon>
        <taxon>Opitutaceae</taxon>
        <taxon>Synoicihabitans</taxon>
    </lineage>
</organism>
<feature type="transmembrane region" description="Helical" evidence="1">
    <location>
        <begin position="21"/>
        <end position="44"/>
    </location>
</feature>
<dbReference type="RefSeq" id="WP_330931713.1">
    <property type="nucleotide sequence ID" value="NZ_CP119075.1"/>
</dbReference>
<keyword evidence="3" id="KW-1185">Reference proteome</keyword>
<proteinExistence type="predicted"/>
<keyword evidence="1" id="KW-1133">Transmembrane helix</keyword>
<feature type="transmembrane region" description="Helical" evidence="1">
    <location>
        <begin position="361"/>
        <end position="381"/>
    </location>
</feature>
<keyword evidence="1" id="KW-0472">Membrane</keyword>
<feature type="transmembrane region" description="Helical" evidence="1">
    <location>
        <begin position="299"/>
        <end position="317"/>
    </location>
</feature>
<feature type="transmembrane region" description="Helical" evidence="1">
    <location>
        <begin position="153"/>
        <end position="175"/>
    </location>
</feature>
<feature type="transmembrane region" description="Helical" evidence="1">
    <location>
        <begin position="181"/>
        <end position="199"/>
    </location>
</feature>
<reference evidence="2" key="1">
    <citation type="submission" date="2023-03" db="EMBL/GenBank/DDBJ databases">
        <title>Lomoglobus Profundus gen. nov., sp. nov., a novel member of the phylum Verrucomicrobia, isolated from deep-marine sediment of South China Sea.</title>
        <authorList>
            <person name="Ahmad T."/>
            <person name="Ishaq S.E."/>
            <person name="Wang F."/>
        </authorList>
    </citation>
    <scope>NUCLEOTIDE SEQUENCE</scope>
    <source>
        <strain evidence="2">LMO-M01</strain>
    </source>
</reference>
<feature type="transmembrane region" description="Helical" evidence="1">
    <location>
        <begin position="236"/>
        <end position="257"/>
    </location>
</feature>
<dbReference type="Proteomes" id="UP001218638">
    <property type="component" value="Chromosome"/>
</dbReference>
<dbReference type="PANTHER" id="PTHR23526">
    <property type="entry name" value="INTEGRAL MEMBRANE TRANSPORT PROTEIN-RELATED"/>
    <property type="match status" value="1"/>
</dbReference>
<feature type="transmembrane region" description="Helical" evidence="1">
    <location>
        <begin position="56"/>
        <end position="76"/>
    </location>
</feature>
<feature type="transmembrane region" description="Helical" evidence="1">
    <location>
        <begin position="401"/>
        <end position="422"/>
    </location>
</feature>
<keyword evidence="1" id="KW-0812">Transmembrane</keyword>
<evidence type="ECO:0000313" key="3">
    <source>
        <dbReference type="Proteomes" id="UP001218638"/>
    </source>
</evidence>
<dbReference type="AlphaFoldDB" id="A0AAE9ZU02"/>
<dbReference type="PANTHER" id="PTHR23526:SF2">
    <property type="entry name" value="MAJOR FACILITATOR SUPERFAMILY (MFS) PROFILE DOMAIN-CONTAINING PROTEIN"/>
    <property type="match status" value="1"/>
</dbReference>